<dbReference type="Proteomes" id="UP001066276">
    <property type="component" value="Chromosome 3_1"/>
</dbReference>
<evidence type="ECO:0000313" key="3">
    <source>
        <dbReference type="Proteomes" id="UP001066276"/>
    </source>
</evidence>
<evidence type="ECO:0000256" key="1">
    <source>
        <dbReference type="SAM" id="MobiDB-lite"/>
    </source>
</evidence>
<reference evidence="2" key="1">
    <citation type="journal article" date="2022" name="bioRxiv">
        <title>Sequencing and chromosome-scale assembly of the giantPleurodeles waltlgenome.</title>
        <authorList>
            <person name="Brown T."/>
            <person name="Elewa A."/>
            <person name="Iarovenko S."/>
            <person name="Subramanian E."/>
            <person name="Araus A.J."/>
            <person name="Petzold A."/>
            <person name="Susuki M."/>
            <person name="Suzuki K.-i.T."/>
            <person name="Hayashi T."/>
            <person name="Toyoda A."/>
            <person name="Oliveira C."/>
            <person name="Osipova E."/>
            <person name="Leigh N.D."/>
            <person name="Simon A."/>
            <person name="Yun M.H."/>
        </authorList>
    </citation>
    <scope>NUCLEOTIDE SEQUENCE</scope>
    <source>
        <strain evidence="2">20211129_DDA</strain>
        <tissue evidence="2">Liver</tissue>
    </source>
</reference>
<proteinExistence type="predicted"/>
<name>A0AAV7UJ02_PLEWA</name>
<dbReference type="EMBL" id="JANPWB010000005">
    <property type="protein sequence ID" value="KAJ1188381.1"/>
    <property type="molecule type" value="Genomic_DNA"/>
</dbReference>
<feature type="region of interest" description="Disordered" evidence="1">
    <location>
        <begin position="104"/>
        <end position="124"/>
    </location>
</feature>
<dbReference type="AlphaFoldDB" id="A0AAV7UJ02"/>
<comment type="caution">
    <text evidence="2">The sequence shown here is derived from an EMBL/GenBank/DDBJ whole genome shotgun (WGS) entry which is preliminary data.</text>
</comment>
<gene>
    <name evidence="2" type="ORF">NDU88_005142</name>
</gene>
<accession>A0AAV7UJ02</accession>
<keyword evidence="3" id="KW-1185">Reference proteome</keyword>
<evidence type="ECO:0000313" key="2">
    <source>
        <dbReference type="EMBL" id="KAJ1188381.1"/>
    </source>
</evidence>
<organism evidence="2 3">
    <name type="scientific">Pleurodeles waltl</name>
    <name type="common">Iberian ribbed newt</name>
    <dbReference type="NCBI Taxonomy" id="8319"/>
    <lineage>
        <taxon>Eukaryota</taxon>
        <taxon>Metazoa</taxon>
        <taxon>Chordata</taxon>
        <taxon>Craniata</taxon>
        <taxon>Vertebrata</taxon>
        <taxon>Euteleostomi</taxon>
        <taxon>Amphibia</taxon>
        <taxon>Batrachia</taxon>
        <taxon>Caudata</taxon>
        <taxon>Salamandroidea</taxon>
        <taxon>Salamandridae</taxon>
        <taxon>Pleurodelinae</taxon>
        <taxon>Pleurodeles</taxon>
    </lineage>
</organism>
<sequence>MAAGAAVPAGPKVRGWSADAAALNAVSGAGGAGAAPRDLDPCRTVVWTAKGRPVAARTPLCRRAEVWEEEGTDWDRRRTFPCRAWPDRRRSGWRPWLRRLAGPRVRGSPADVAALGAAPRDSDP</sequence>
<protein>
    <submittedName>
        <fullName evidence="2">Uncharacterized protein</fullName>
    </submittedName>
</protein>